<dbReference type="Pfam" id="PF01412">
    <property type="entry name" value="ArfGap"/>
    <property type="match status" value="1"/>
</dbReference>
<feature type="domain" description="Arf-GAP" evidence="6">
    <location>
        <begin position="12"/>
        <end position="96"/>
    </location>
</feature>
<reference evidence="8" key="1">
    <citation type="submission" date="2020-01" db="EMBL/GenBank/DDBJ databases">
        <title>Draft genome sequence of the Termite Coptotermes fromosanus.</title>
        <authorList>
            <person name="Itakura S."/>
            <person name="Yosikawa Y."/>
            <person name="Umezawa K."/>
        </authorList>
    </citation>
    <scope>NUCLEOTIDE SEQUENCE [LARGE SCALE GENOMIC DNA]</scope>
</reference>
<gene>
    <name evidence="7" type="ORF">Cfor_12476</name>
</gene>
<dbReference type="PANTHER" id="PTHR45686">
    <property type="entry name" value="ADP-RIBOSYLATION FACTOR GTPASE ACTIVATING PROTEIN 3, ISOFORM H-RELATED"/>
    <property type="match status" value="1"/>
</dbReference>
<organism evidence="7 8">
    <name type="scientific">Coptotermes formosanus</name>
    <name type="common">Formosan subterranean termite</name>
    <dbReference type="NCBI Taxonomy" id="36987"/>
    <lineage>
        <taxon>Eukaryota</taxon>
        <taxon>Metazoa</taxon>
        <taxon>Ecdysozoa</taxon>
        <taxon>Arthropoda</taxon>
        <taxon>Hexapoda</taxon>
        <taxon>Insecta</taxon>
        <taxon>Pterygota</taxon>
        <taxon>Neoptera</taxon>
        <taxon>Polyneoptera</taxon>
        <taxon>Dictyoptera</taxon>
        <taxon>Blattodea</taxon>
        <taxon>Blattoidea</taxon>
        <taxon>Termitoidae</taxon>
        <taxon>Rhinotermitidae</taxon>
        <taxon>Coptotermes</taxon>
    </lineage>
</organism>
<dbReference type="InParanoid" id="A0A6L2PZA8"/>
<keyword evidence="3 5" id="KW-0863">Zinc-finger</keyword>
<sequence>MAENCPSKNDMQLVFKRLRAVNTNKVCFDCNAKNPTWASVTYGVFICIDCSAVHRSLGVHVTFVRSTQLDTNWTWLQLRQMQLGGNANALTFFRQHNCTTTDTQQKYTSRAAQLPVPSYMASHLRRL</sequence>
<evidence type="ECO:0000313" key="8">
    <source>
        <dbReference type="Proteomes" id="UP000502823"/>
    </source>
</evidence>
<evidence type="ECO:0000256" key="4">
    <source>
        <dbReference type="ARBA" id="ARBA00022833"/>
    </source>
</evidence>
<dbReference type="PANTHER" id="PTHR45686:SF4">
    <property type="entry name" value="ADP-RIBOSYLATION FACTOR GTPASE ACTIVATING PROTEIN 3, ISOFORM H"/>
    <property type="match status" value="1"/>
</dbReference>
<evidence type="ECO:0000313" key="7">
    <source>
        <dbReference type="EMBL" id="GFG36940.1"/>
    </source>
</evidence>
<evidence type="ECO:0000259" key="6">
    <source>
        <dbReference type="PROSITE" id="PS50115"/>
    </source>
</evidence>
<dbReference type="Proteomes" id="UP000502823">
    <property type="component" value="Unassembled WGS sequence"/>
</dbReference>
<dbReference type="GO" id="GO:0048205">
    <property type="term" value="P:COPI coating of Golgi vesicle"/>
    <property type="evidence" value="ECO:0007669"/>
    <property type="project" value="TreeGrafter"/>
</dbReference>
<evidence type="ECO:0000256" key="2">
    <source>
        <dbReference type="ARBA" id="ARBA00022723"/>
    </source>
</evidence>
<keyword evidence="1" id="KW-0343">GTPase activation</keyword>
<dbReference type="FunFam" id="1.10.220.150:FF:000004">
    <property type="entry name" value="Putative ADP-ribosylation factor GTPase-activating protein 2"/>
    <property type="match status" value="1"/>
</dbReference>
<evidence type="ECO:0000256" key="5">
    <source>
        <dbReference type="PROSITE-ProRule" id="PRU00288"/>
    </source>
</evidence>
<dbReference type="InterPro" id="IPR038508">
    <property type="entry name" value="ArfGAP_dom_sf"/>
</dbReference>
<protein>
    <recommendedName>
        <fullName evidence="6">Arf-GAP domain-containing protein</fullName>
    </recommendedName>
</protein>
<evidence type="ECO:0000256" key="3">
    <source>
        <dbReference type="ARBA" id="ARBA00022771"/>
    </source>
</evidence>
<dbReference type="InterPro" id="IPR001164">
    <property type="entry name" value="ArfGAP_dom"/>
</dbReference>
<keyword evidence="2" id="KW-0479">Metal-binding</keyword>
<dbReference type="AlphaFoldDB" id="A0A6L2PZA8"/>
<dbReference type="PROSITE" id="PS50115">
    <property type="entry name" value="ARFGAP"/>
    <property type="match status" value="1"/>
</dbReference>
<dbReference type="GO" id="GO:0000139">
    <property type="term" value="C:Golgi membrane"/>
    <property type="evidence" value="ECO:0007669"/>
    <property type="project" value="GOC"/>
</dbReference>
<dbReference type="EMBL" id="BLKM01000661">
    <property type="protein sequence ID" value="GFG36940.1"/>
    <property type="molecule type" value="Genomic_DNA"/>
</dbReference>
<dbReference type="SMART" id="SM00105">
    <property type="entry name" value="ArfGap"/>
    <property type="match status" value="1"/>
</dbReference>
<name>A0A6L2PZA8_COPFO</name>
<comment type="caution">
    <text evidence="7">The sequence shown here is derived from an EMBL/GenBank/DDBJ whole genome shotgun (WGS) entry which is preliminary data.</text>
</comment>
<evidence type="ECO:0000256" key="1">
    <source>
        <dbReference type="ARBA" id="ARBA00022468"/>
    </source>
</evidence>
<dbReference type="GO" id="GO:0008270">
    <property type="term" value="F:zinc ion binding"/>
    <property type="evidence" value="ECO:0007669"/>
    <property type="project" value="UniProtKB-KW"/>
</dbReference>
<dbReference type="InterPro" id="IPR037278">
    <property type="entry name" value="ARFGAP/RecO"/>
</dbReference>
<dbReference type="Gene3D" id="1.10.220.150">
    <property type="entry name" value="Arf GTPase activating protein"/>
    <property type="match status" value="1"/>
</dbReference>
<dbReference type="CDD" id="cd08831">
    <property type="entry name" value="ArfGap_ArfGap2_3_like"/>
    <property type="match status" value="1"/>
</dbReference>
<proteinExistence type="predicted"/>
<dbReference type="PRINTS" id="PR00405">
    <property type="entry name" value="REVINTRACTNG"/>
</dbReference>
<accession>A0A6L2PZA8</accession>
<keyword evidence="8" id="KW-1185">Reference proteome</keyword>
<dbReference type="SUPFAM" id="SSF57863">
    <property type="entry name" value="ArfGap/RecO-like zinc finger"/>
    <property type="match status" value="1"/>
</dbReference>
<dbReference type="OrthoDB" id="983479at2759"/>
<keyword evidence="4" id="KW-0862">Zinc</keyword>
<dbReference type="GO" id="GO:0005096">
    <property type="term" value="F:GTPase activator activity"/>
    <property type="evidence" value="ECO:0007669"/>
    <property type="project" value="UniProtKB-KW"/>
</dbReference>